<accession>K3YZC0</accession>
<dbReference type="PIRSF" id="PIRSF006588">
    <property type="entry name" value="TyrRS_arch_euk"/>
    <property type="match status" value="1"/>
</dbReference>
<reference evidence="2" key="1">
    <citation type="journal article" date="2012" name="Nat. Biotechnol.">
        <title>Reference genome sequence of the model plant Setaria.</title>
        <authorList>
            <person name="Bennetzen J.L."/>
            <person name="Schmutz J."/>
            <person name="Wang H."/>
            <person name="Percifield R."/>
            <person name="Hawkins J."/>
            <person name="Pontaroli A.C."/>
            <person name="Estep M."/>
            <person name="Feng L."/>
            <person name="Vaughn J.N."/>
            <person name="Grimwood J."/>
            <person name="Jenkins J."/>
            <person name="Barry K."/>
            <person name="Lindquist E."/>
            <person name="Hellsten U."/>
            <person name="Deshpande S."/>
            <person name="Wang X."/>
            <person name="Wu X."/>
            <person name="Mitros T."/>
            <person name="Triplett J."/>
            <person name="Yang X."/>
            <person name="Ye C.Y."/>
            <person name="Mauro-Herrera M."/>
            <person name="Wang L."/>
            <person name="Li P."/>
            <person name="Sharma M."/>
            <person name="Sharma R."/>
            <person name="Ronald P.C."/>
            <person name="Panaud O."/>
            <person name="Kellogg E.A."/>
            <person name="Brutnell T.P."/>
            <person name="Doust A.N."/>
            <person name="Tuskan G.A."/>
            <person name="Rokhsar D."/>
            <person name="Devos K.M."/>
        </authorList>
    </citation>
    <scope>NUCLEOTIDE SEQUENCE [LARGE SCALE GENOMIC DNA]</scope>
    <source>
        <strain evidence="2">cv. Yugu1</strain>
    </source>
</reference>
<dbReference type="OMA" id="MEQHEAN"/>
<dbReference type="Gene3D" id="1.10.240.10">
    <property type="entry name" value="Tyrosyl-Transfer RNA Synthetase"/>
    <property type="match status" value="1"/>
</dbReference>
<dbReference type="PANTHER" id="PTHR46264:SF7">
    <property type="entry name" value="TYROSINE--TRNA LIGASE"/>
    <property type="match status" value="1"/>
</dbReference>
<dbReference type="InterPro" id="IPR023617">
    <property type="entry name" value="Tyr-tRNA-ligase_arc/euk-type"/>
</dbReference>
<protein>
    <submittedName>
        <fullName evidence="1">Uncharacterized protein</fullName>
    </submittedName>
</protein>
<dbReference type="GO" id="GO:0006437">
    <property type="term" value="P:tyrosyl-tRNA aminoacylation"/>
    <property type="evidence" value="ECO:0000318"/>
    <property type="project" value="GO_Central"/>
</dbReference>
<keyword evidence="2" id="KW-1185">Reference proteome</keyword>
<dbReference type="Gramene" id="KQL31250">
    <property type="protein sequence ID" value="KQL31250"/>
    <property type="gene ID" value="SETIT_019628mg"/>
</dbReference>
<dbReference type="AlphaFoldDB" id="K3YZC0"/>
<dbReference type="InterPro" id="IPR050489">
    <property type="entry name" value="Tyr-tRNA_synthase"/>
</dbReference>
<proteinExistence type="predicted"/>
<dbReference type="Gene3D" id="3.40.50.620">
    <property type="entry name" value="HUPs"/>
    <property type="match status" value="1"/>
</dbReference>
<evidence type="ECO:0000313" key="1">
    <source>
        <dbReference type="EnsemblPlants" id="KQL31250"/>
    </source>
</evidence>
<dbReference type="InterPro" id="IPR014729">
    <property type="entry name" value="Rossmann-like_a/b/a_fold"/>
</dbReference>
<evidence type="ECO:0000313" key="2">
    <source>
        <dbReference type="Proteomes" id="UP000004995"/>
    </source>
</evidence>
<dbReference type="HOGENOM" id="CLU_035267_1_1_1"/>
<dbReference type="EMBL" id="AGNK02000524">
    <property type="status" value="NOT_ANNOTATED_CDS"/>
    <property type="molecule type" value="Genomic_DNA"/>
</dbReference>
<dbReference type="eggNOG" id="KOG2144">
    <property type="taxonomic scope" value="Eukaryota"/>
</dbReference>
<organism evidence="1 2">
    <name type="scientific">Setaria italica</name>
    <name type="common">Foxtail millet</name>
    <name type="synonym">Panicum italicum</name>
    <dbReference type="NCBI Taxonomy" id="4555"/>
    <lineage>
        <taxon>Eukaryota</taxon>
        <taxon>Viridiplantae</taxon>
        <taxon>Streptophyta</taxon>
        <taxon>Embryophyta</taxon>
        <taxon>Tracheophyta</taxon>
        <taxon>Spermatophyta</taxon>
        <taxon>Magnoliopsida</taxon>
        <taxon>Liliopsida</taxon>
        <taxon>Poales</taxon>
        <taxon>Poaceae</taxon>
        <taxon>PACMAD clade</taxon>
        <taxon>Panicoideae</taxon>
        <taxon>Panicodae</taxon>
        <taxon>Paniceae</taxon>
        <taxon>Cenchrinae</taxon>
        <taxon>Setaria</taxon>
    </lineage>
</organism>
<dbReference type="EnsemblPlants" id="KQL31250">
    <property type="protein sequence ID" value="KQL31250"/>
    <property type="gene ID" value="SETIT_019628mg"/>
</dbReference>
<reference evidence="1" key="2">
    <citation type="submission" date="2018-08" db="UniProtKB">
        <authorList>
            <consortium name="EnsemblPlants"/>
        </authorList>
    </citation>
    <scope>IDENTIFICATION</scope>
    <source>
        <strain evidence="1">Yugu1</strain>
    </source>
</reference>
<sequence>MTDWFARINCNIGGNLNKMQTIGLYNIEMWKAAGMALDRVELVWLSDEINRHADEYWPLAMDVSRKTTLHRIKSVLPYYFRSYSTKRTVVHLRNRCNFKLQVDIWLLGMGQHEANLLAREYCKRVKRRNKPIALSHNILPNLLQYPEEEHRRNSLLAIYMEDNEFYHGLILYSEEATFLLCTLRKELVSLTCLLVLLLLDPICNPCLEYIKYIILPWHGKFEVVRKKEDGGDKTFLSMEELTNDYASGALQPGDLKLALAKSLNKILQTGTGRCSIRCHYIS</sequence>
<dbReference type="PANTHER" id="PTHR46264">
    <property type="entry name" value="TYROSINE-TRNA LIGASE"/>
    <property type="match status" value="1"/>
</dbReference>
<dbReference type="SUPFAM" id="SSF52374">
    <property type="entry name" value="Nucleotidylyl transferase"/>
    <property type="match status" value="1"/>
</dbReference>
<dbReference type="STRING" id="4555.K3YZC0"/>
<dbReference type="Proteomes" id="UP000004995">
    <property type="component" value="Unassembled WGS sequence"/>
</dbReference>
<dbReference type="InParanoid" id="K3YZC0"/>
<dbReference type="GO" id="GO:0005737">
    <property type="term" value="C:cytoplasm"/>
    <property type="evidence" value="ECO:0000318"/>
    <property type="project" value="GO_Central"/>
</dbReference>
<dbReference type="GO" id="GO:0004831">
    <property type="term" value="F:tyrosine-tRNA ligase activity"/>
    <property type="evidence" value="ECO:0000318"/>
    <property type="project" value="GO_Central"/>
</dbReference>
<name>K3YZC0_SETIT</name>